<keyword evidence="13" id="KW-1185">Reference proteome</keyword>
<keyword evidence="4" id="KW-0813">Transport</keyword>
<keyword evidence="8" id="KW-0653">Protein transport</keyword>
<keyword evidence="5" id="KW-1003">Cell membrane</keyword>
<evidence type="ECO:0000256" key="4">
    <source>
        <dbReference type="ARBA" id="ARBA00022448"/>
    </source>
</evidence>
<sequence length="151" mass="17842">MKKFRFPLDGLLKVRKMEEAQAERALQQAQQRLWEAERNLREAESAVKAAISNLRSLLSDNAEADQLLVAVRHLDRAEQRRLVAEQRVALAQAEVSRRLNEYNECRRRRELLEELRERAWRQWLMNFLNEEQKAADERVLRDYALAETNGA</sequence>
<evidence type="ECO:0000256" key="1">
    <source>
        <dbReference type="ARBA" id="ARBA00004413"/>
    </source>
</evidence>
<name>A0ABT2EN27_9BACT</name>
<keyword evidence="12" id="KW-0282">Flagellum</keyword>
<evidence type="ECO:0000256" key="5">
    <source>
        <dbReference type="ARBA" id="ARBA00022475"/>
    </source>
</evidence>
<keyword evidence="7" id="KW-1005">Bacterial flagellum biogenesis</keyword>
<accession>A0ABT2EN27</accession>
<dbReference type="Pfam" id="PF02050">
    <property type="entry name" value="FliJ"/>
    <property type="match status" value="1"/>
</dbReference>
<dbReference type="EMBL" id="JANUCP010000003">
    <property type="protein sequence ID" value="MCS3919352.1"/>
    <property type="molecule type" value="Genomic_DNA"/>
</dbReference>
<proteinExistence type="inferred from homology"/>
<feature type="coiled-coil region" evidence="11">
    <location>
        <begin position="12"/>
        <end position="94"/>
    </location>
</feature>
<keyword evidence="9" id="KW-0472">Membrane</keyword>
<keyword evidence="12" id="KW-0969">Cilium</keyword>
<evidence type="ECO:0000256" key="2">
    <source>
        <dbReference type="ARBA" id="ARBA00010004"/>
    </source>
</evidence>
<evidence type="ECO:0000256" key="7">
    <source>
        <dbReference type="ARBA" id="ARBA00022795"/>
    </source>
</evidence>
<keyword evidence="10" id="KW-1006">Bacterial flagellum protein export</keyword>
<evidence type="ECO:0000313" key="12">
    <source>
        <dbReference type="EMBL" id="MCS3919352.1"/>
    </source>
</evidence>
<evidence type="ECO:0000256" key="10">
    <source>
        <dbReference type="ARBA" id="ARBA00023225"/>
    </source>
</evidence>
<keyword evidence="12" id="KW-0966">Cell projection</keyword>
<dbReference type="Proteomes" id="UP001204798">
    <property type="component" value="Unassembled WGS sequence"/>
</dbReference>
<evidence type="ECO:0000256" key="11">
    <source>
        <dbReference type="SAM" id="Coils"/>
    </source>
</evidence>
<keyword evidence="6" id="KW-0145">Chemotaxis</keyword>
<evidence type="ECO:0000313" key="13">
    <source>
        <dbReference type="Proteomes" id="UP001204798"/>
    </source>
</evidence>
<organism evidence="12 13">
    <name type="scientific">Candidatus Fervidibacter sacchari</name>
    <dbReference type="NCBI Taxonomy" id="1448929"/>
    <lineage>
        <taxon>Bacteria</taxon>
        <taxon>Candidatus Fervidibacterota</taxon>
        <taxon>Candidatus Fervidibacter</taxon>
    </lineage>
</organism>
<dbReference type="Gene3D" id="1.10.287.1700">
    <property type="match status" value="1"/>
</dbReference>
<dbReference type="InterPro" id="IPR012823">
    <property type="entry name" value="Flagell_FliJ"/>
</dbReference>
<dbReference type="RefSeq" id="WP_259095701.1">
    <property type="nucleotide sequence ID" value="NZ_CP130454.1"/>
</dbReference>
<gene>
    <name evidence="12" type="ORF">M2350_001765</name>
</gene>
<evidence type="ECO:0000256" key="8">
    <source>
        <dbReference type="ARBA" id="ARBA00022927"/>
    </source>
</evidence>
<evidence type="ECO:0000256" key="9">
    <source>
        <dbReference type="ARBA" id="ARBA00023136"/>
    </source>
</evidence>
<comment type="similarity">
    <text evidence="2">Belongs to the FliJ family.</text>
</comment>
<keyword evidence="11" id="KW-0175">Coiled coil</keyword>
<comment type="caution">
    <text evidence="12">The sequence shown here is derived from an EMBL/GenBank/DDBJ whole genome shotgun (WGS) entry which is preliminary data.</text>
</comment>
<evidence type="ECO:0000256" key="6">
    <source>
        <dbReference type="ARBA" id="ARBA00022500"/>
    </source>
</evidence>
<protein>
    <recommendedName>
        <fullName evidence="3">Flagellar FliJ protein</fullName>
    </recommendedName>
</protein>
<comment type="subcellular location">
    <subcellularLocation>
        <location evidence="1">Cell membrane</location>
        <topology evidence="1">Peripheral membrane protein</topology>
        <orientation evidence="1">Cytoplasmic side</orientation>
    </subcellularLocation>
</comment>
<evidence type="ECO:0000256" key="3">
    <source>
        <dbReference type="ARBA" id="ARBA00020392"/>
    </source>
</evidence>
<reference evidence="12 13" key="1">
    <citation type="submission" date="2022-08" db="EMBL/GenBank/DDBJ databases">
        <title>Bacterial and archaeal communities from various locations to study Microbial Dark Matter (Phase II).</title>
        <authorList>
            <person name="Stepanauskas R."/>
        </authorList>
    </citation>
    <scope>NUCLEOTIDE SEQUENCE [LARGE SCALE GENOMIC DNA]</scope>
    <source>
        <strain evidence="12 13">PD1</strain>
    </source>
</reference>
<dbReference type="InterPro" id="IPR053716">
    <property type="entry name" value="Flag_assembly_chemotaxis_eff"/>
</dbReference>